<keyword evidence="3" id="KW-1015">Disulfide bond</keyword>
<name>A0AAD1XMW6_EUPCR</name>
<feature type="transmembrane region" description="Helical" evidence="4">
    <location>
        <begin position="741"/>
        <end position="763"/>
    </location>
</feature>
<dbReference type="GO" id="GO:0005615">
    <property type="term" value="C:extracellular space"/>
    <property type="evidence" value="ECO:0007669"/>
    <property type="project" value="TreeGrafter"/>
</dbReference>
<dbReference type="SUPFAM" id="SSF57184">
    <property type="entry name" value="Growth factor receptor domain"/>
    <property type="match status" value="1"/>
</dbReference>
<evidence type="ECO:0000313" key="6">
    <source>
        <dbReference type="Proteomes" id="UP001295684"/>
    </source>
</evidence>
<dbReference type="GO" id="GO:0007166">
    <property type="term" value="P:cell surface receptor signaling pathway"/>
    <property type="evidence" value="ECO:0007669"/>
    <property type="project" value="TreeGrafter"/>
</dbReference>
<sequence>MDTSSRPAVTKQGIYFSSNTYLLIDTVFQAPAGKFSFQYWAFFFTYHGYTLLKGSINDAGTNELITLSGTGSGGVVTGRCFYKAKGLKYNSVRQGWNQVWMSSTTGYTKGKLYHNGFGEITASSYTISPSFTLESKLGFTSSSSNSYILQSFSYSDDDSFFTLSSSALYPNNLNTCGDGVLQPTNMEECDEGDAVNGGGCSEACMFETGSCSNNAVNCFETCGDGTKGTFEECDDSGEINGDGCDSSCKIEDYWSCVQPVVIQPAQCTENCGDGRRFNSLATYCDDNNTDDDDGCSSTCAIENGYSCTGGSSTQKDVCTPICGDGKVIVNEKCDDGNSDSGDGCSDSCEIEENWVCNGGNITSQSSCRLKCIIENCKTCDSEINTKCNTCVDGYSLNKDFSCRHVEVSESAQMMSSGATAATGIGSTIGILVSLMNLSAPMALWAMANQVQLMLLLLLTKSSLPSDIIGYITNNGFFSFNMGFLPIKSNMVSEIPLKWMDKAQNRIELEDIGLESGSTFNNNFGLVITICVLVLLNLCLCCSPNPDKYNEDDFKHKLAKFFKHVLAIFTFGIYIRLLLEAYQFILLSSISELCRINELPLHEIISGSFSILMILCCLLCLLLSFLQVWKEDQKDIHDELGEFTAGLKPTSPSRLYTPLLLLRRIFFSVLLIIFEEQGCIFLVSFMLLVQISYTCHLLYRRPMENMINNLVECINEVFFIFFVAFLLKHNSKNTWKGWPTSSYLWIMVTNSTIVVIIIFVGGIFDSVKKCFRSKKVKEIEQKEPQKSQRNQQRDLSRFTEKNINMSDITVNKTSSQVEIKRDQMRRASPKTITNREAQEIQKIKRKIVPLHEELKLPSSS</sequence>
<feature type="transmembrane region" description="Helical" evidence="4">
    <location>
        <begin position="423"/>
        <end position="446"/>
    </location>
</feature>
<accession>A0AAD1XMW6</accession>
<feature type="transmembrane region" description="Helical" evidence="4">
    <location>
        <begin position="563"/>
        <end position="584"/>
    </location>
</feature>
<keyword evidence="1" id="KW-0732">Signal</keyword>
<dbReference type="NCBIfam" id="TIGR02232">
    <property type="entry name" value="myxo_disulf_rpt"/>
    <property type="match status" value="4"/>
</dbReference>
<evidence type="ECO:0000313" key="5">
    <source>
        <dbReference type="EMBL" id="CAI2375823.1"/>
    </source>
</evidence>
<evidence type="ECO:0000256" key="2">
    <source>
        <dbReference type="ARBA" id="ARBA00022737"/>
    </source>
</evidence>
<proteinExistence type="predicted"/>
<protein>
    <submittedName>
        <fullName evidence="5">Uncharacterized protein</fullName>
    </submittedName>
</protein>
<feature type="transmembrane region" description="Helical" evidence="4">
    <location>
        <begin position="705"/>
        <end position="726"/>
    </location>
</feature>
<gene>
    <name evidence="5" type="ORF">ECRASSUSDP1_LOCUS17188</name>
</gene>
<evidence type="ECO:0000256" key="3">
    <source>
        <dbReference type="ARBA" id="ARBA00023157"/>
    </source>
</evidence>
<comment type="caution">
    <text evidence="5">The sequence shown here is derived from an EMBL/GenBank/DDBJ whole genome shotgun (WGS) entry which is preliminary data.</text>
</comment>
<reference evidence="5" key="1">
    <citation type="submission" date="2023-07" db="EMBL/GenBank/DDBJ databases">
        <authorList>
            <consortium name="AG Swart"/>
            <person name="Singh M."/>
            <person name="Singh A."/>
            <person name="Seah K."/>
            <person name="Emmerich C."/>
        </authorList>
    </citation>
    <scope>NUCLEOTIDE SEQUENCE</scope>
    <source>
        <strain evidence="5">DP1</strain>
    </source>
</reference>
<keyword evidence="4" id="KW-1133">Transmembrane helix</keyword>
<dbReference type="GO" id="GO:0004222">
    <property type="term" value="F:metalloendopeptidase activity"/>
    <property type="evidence" value="ECO:0007669"/>
    <property type="project" value="TreeGrafter"/>
</dbReference>
<keyword evidence="2" id="KW-0677">Repeat</keyword>
<dbReference type="EMBL" id="CAMPGE010017330">
    <property type="protein sequence ID" value="CAI2375823.1"/>
    <property type="molecule type" value="Genomic_DNA"/>
</dbReference>
<dbReference type="PANTHER" id="PTHR46130:SF3">
    <property type="entry name" value="CHROMOSOME UNDETERMINED SCAFFOLD_33, WHOLE GENOME SHOTGUN SEQUENCE"/>
    <property type="match status" value="1"/>
</dbReference>
<keyword evidence="6" id="KW-1185">Reference proteome</keyword>
<evidence type="ECO:0000256" key="1">
    <source>
        <dbReference type="ARBA" id="ARBA00022729"/>
    </source>
</evidence>
<feature type="transmembrane region" description="Helical" evidence="4">
    <location>
        <begin position="523"/>
        <end position="542"/>
    </location>
</feature>
<dbReference type="AlphaFoldDB" id="A0AAD1XMW6"/>
<dbReference type="PANTHER" id="PTHR46130">
    <property type="entry name" value="LAMGL DOMAIN-CONTAINING PROTEIN"/>
    <property type="match status" value="1"/>
</dbReference>
<dbReference type="InterPro" id="IPR043543">
    <property type="entry name" value="PAPPA/PAPPA2"/>
</dbReference>
<keyword evidence="4" id="KW-0472">Membrane</keyword>
<feature type="transmembrane region" description="Helical" evidence="4">
    <location>
        <begin position="604"/>
        <end position="625"/>
    </location>
</feature>
<dbReference type="InterPro" id="IPR009030">
    <property type="entry name" value="Growth_fac_rcpt_cys_sf"/>
</dbReference>
<organism evidence="5 6">
    <name type="scientific">Euplotes crassus</name>
    <dbReference type="NCBI Taxonomy" id="5936"/>
    <lineage>
        <taxon>Eukaryota</taxon>
        <taxon>Sar</taxon>
        <taxon>Alveolata</taxon>
        <taxon>Ciliophora</taxon>
        <taxon>Intramacronucleata</taxon>
        <taxon>Spirotrichea</taxon>
        <taxon>Hypotrichia</taxon>
        <taxon>Euplotida</taxon>
        <taxon>Euplotidae</taxon>
        <taxon>Moneuplotes</taxon>
    </lineage>
</organism>
<evidence type="ECO:0000256" key="4">
    <source>
        <dbReference type="SAM" id="Phobius"/>
    </source>
</evidence>
<keyword evidence="4" id="KW-0812">Transmembrane</keyword>
<dbReference type="GO" id="GO:0006508">
    <property type="term" value="P:proteolysis"/>
    <property type="evidence" value="ECO:0007669"/>
    <property type="project" value="TreeGrafter"/>
</dbReference>
<dbReference type="Proteomes" id="UP001295684">
    <property type="component" value="Unassembled WGS sequence"/>
</dbReference>
<dbReference type="Pfam" id="PF13948">
    <property type="entry name" value="DUF4215"/>
    <property type="match status" value="1"/>
</dbReference>
<dbReference type="InterPro" id="IPR011936">
    <property type="entry name" value="Myxo_disulph_rpt"/>
</dbReference>